<reference evidence="1" key="1">
    <citation type="submission" date="2014-09" db="EMBL/GenBank/DDBJ databases">
        <authorList>
            <person name="Magalhaes I.L.F."/>
            <person name="Oliveira U."/>
            <person name="Santos F.R."/>
            <person name="Vidigal T.H.D.A."/>
            <person name="Brescovit A.D."/>
            <person name="Santos A.J."/>
        </authorList>
    </citation>
    <scope>NUCLEOTIDE SEQUENCE</scope>
    <source>
        <tissue evidence="1">Shoot tissue taken approximately 20 cm above the soil surface</tissue>
    </source>
</reference>
<reference evidence="1" key="2">
    <citation type="journal article" date="2015" name="Data Brief">
        <title>Shoot transcriptome of the giant reed, Arundo donax.</title>
        <authorList>
            <person name="Barrero R.A."/>
            <person name="Guerrero F.D."/>
            <person name="Moolhuijzen P."/>
            <person name="Goolsby J.A."/>
            <person name="Tidwell J."/>
            <person name="Bellgard S.E."/>
            <person name="Bellgard M.I."/>
        </authorList>
    </citation>
    <scope>NUCLEOTIDE SEQUENCE</scope>
    <source>
        <tissue evidence="1">Shoot tissue taken approximately 20 cm above the soil surface</tissue>
    </source>
</reference>
<dbReference type="EMBL" id="GBRH01215330">
    <property type="protein sequence ID" value="JAD82565.1"/>
    <property type="molecule type" value="Transcribed_RNA"/>
</dbReference>
<evidence type="ECO:0000313" key="1">
    <source>
        <dbReference type="EMBL" id="JAD82565.1"/>
    </source>
</evidence>
<proteinExistence type="predicted"/>
<name>A0A0A9DA78_ARUDO</name>
<accession>A0A0A9DA78</accession>
<protein>
    <submittedName>
        <fullName evidence="1">Uncharacterized protein</fullName>
    </submittedName>
</protein>
<dbReference type="AlphaFoldDB" id="A0A0A9DA78"/>
<sequence>MTSFISTTQLKLDLLPCKNKPSATLVETIILKKHAEISNDTRNHFLLLQLMYNDMS</sequence>
<organism evidence="1">
    <name type="scientific">Arundo donax</name>
    <name type="common">Giant reed</name>
    <name type="synonym">Donax arundinaceus</name>
    <dbReference type="NCBI Taxonomy" id="35708"/>
    <lineage>
        <taxon>Eukaryota</taxon>
        <taxon>Viridiplantae</taxon>
        <taxon>Streptophyta</taxon>
        <taxon>Embryophyta</taxon>
        <taxon>Tracheophyta</taxon>
        <taxon>Spermatophyta</taxon>
        <taxon>Magnoliopsida</taxon>
        <taxon>Liliopsida</taxon>
        <taxon>Poales</taxon>
        <taxon>Poaceae</taxon>
        <taxon>PACMAD clade</taxon>
        <taxon>Arundinoideae</taxon>
        <taxon>Arundineae</taxon>
        <taxon>Arundo</taxon>
    </lineage>
</organism>